<dbReference type="PATRIC" id="fig|28229.3.peg.1927"/>
<organism evidence="1 2">
    <name type="scientific">Colwellia psychrerythraea</name>
    <name type="common">Vibrio psychroerythus</name>
    <dbReference type="NCBI Taxonomy" id="28229"/>
    <lineage>
        <taxon>Bacteria</taxon>
        <taxon>Pseudomonadati</taxon>
        <taxon>Pseudomonadota</taxon>
        <taxon>Gammaproteobacteria</taxon>
        <taxon>Alteromonadales</taxon>
        <taxon>Colwelliaceae</taxon>
        <taxon>Colwellia</taxon>
    </lineage>
</organism>
<accession>A0A099KT97</accession>
<dbReference type="InterPro" id="IPR011008">
    <property type="entry name" value="Dimeric_a/b-barrel"/>
</dbReference>
<reference evidence="1 2" key="1">
    <citation type="submission" date="2014-08" db="EMBL/GenBank/DDBJ databases">
        <title>Genomic and Phenotypic Diversity of Colwellia psychrerythraea strains from Disparate Marine Basins.</title>
        <authorList>
            <person name="Techtmann S.M."/>
            <person name="Stelling S.C."/>
            <person name="Utturkar S.M."/>
            <person name="Alshibli N."/>
            <person name="Harris A."/>
            <person name="Brown S.D."/>
            <person name="Hazen T.C."/>
        </authorList>
    </citation>
    <scope>NUCLEOTIDE SEQUENCE [LARGE SCALE GENOMIC DNA]</scope>
    <source>
        <strain evidence="1 2">GAB14E</strain>
    </source>
</reference>
<dbReference type="AlphaFoldDB" id="A0A099KT97"/>
<comment type="caution">
    <text evidence="1">The sequence shown here is derived from an EMBL/GenBank/DDBJ whole genome shotgun (WGS) entry which is preliminary data.</text>
</comment>
<evidence type="ECO:0000313" key="1">
    <source>
        <dbReference type="EMBL" id="KGJ93751.1"/>
    </source>
</evidence>
<dbReference type="RefSeq" id="WP_033081996.1">
    <property type="nucleotide sequence ID" value="NZ_JQEC01000021.1"/>
</dbReference>
<protein>
    <recommendedName>
        <fullName evidence="3">Antibiotic biosynthesis monooxygenase</fullName>
    </recommendedName>
</protein>
<name>A0A099KT97_COLPS</name>
<gene>
    <name evidence="1" type="ORF">GAB14E_2306</name>
</gene>
<sequence>MSVRVTLNCQIKPKQLEVLLPFLEKNLPKVRGFNGCMNVTVYFDKDSSEMLLEEEWRSIEYHQTYIKHIDNNGILGDLAAFLASAPVIKYLQKAEI</sequence>
<evidence type="ECO:0008006" key="3">
    <source>
        <dbReference type="Google" id="ProtNLM"/>
    </source>
</evidence>
<proteinExistence type="predicted"/>
<dbReference type="OrthoDB" id="7376024at2"/>
<evidence type="ECO:0000313" key="2">
    <source>
        <dbReference type="Proteomes" id="UP000029868"/>
    </source>
</evidence>
<dbReference type="EMBL" id="JQEC01000021">
    <property type="protein sequence ID" value="KGJ93751.1"/>
    <property type="molecule type" value="Genomic_DNA"/>
</dbReference>
<dbReference type="Gene3D" id="3.30.70.100">
    <property type="match status" value="1"/>
</dbReference>
<dbReference type="Proteomes" id="UP000029868">
    <property type="component" value="Unassembled WGS sequence"/>
</dbReference>
<dbReference type="SUPFAM" id="SSF54909">
    <property type="entry name" value="Dimeric alpha+beta barrel"/>
    <property type="match status" value="1"/>
</dbReference>